<dbReference type="InterPro" id="IPR051309">
    <property type="entry name" value="ABCF_ATPase"/>
</dbReference>
<dbReference type="InterPro" id="IPR003593">
    <property type="entry name" value="AAA+_ATPase"/>
</dbReference>
<evidence type="ECO:0000256" key="3">
    <source>
        <dbReference type="SAM" id="Coils"/>
    </source>
</evidence>
<keyword evidence="2" id="KW-0067">ATP-binding</keyword>
<dbReference type="Pfam" id="PF12848">
    <property type="entry name" value="ABC_tran_Xtn"/>
    <property type="match status" value="1"/>
</dbReference>
<feature type="coiled-coil region" evidence="3">
    <location>
        <begin position="256"/>
        <end position="308"/>
    </location>
</feature>
<feature type="domain" description="ABC transporter" evidence="4">
    <location>
        <begin position="4"/>
        <end position="263"/>
    </location>
</feature>
<dbReference type="EMBL" id="AZQP01000003">
    <property type="protein sequence ID" value="EYE89565.1"/>
    <property type="molecule type" value="Genomic_DNA"/>
</dbReference>
<dbReference type="Pfam" id="PF00005">
    <property type="entry name" value="ABC_tran"/>
    <property type="match status" value="2"/>
</dbReference>
<dbReference type="STRING" id="1403537.Q428_01975"/>
<dbReference type="InterPro" id="IPR003439">
    <property type="entry name" value="ABC_transporter-like_ATP-bd"/>
</dbReference>
<dbReference type="Pfam" id="PF16326">
    <property type="entry name" value="ABC_tran_CTD"/>
    <property type="match status" value="1"/>
</dbReference>
<evidence type="ECO:0000259" key="4">
    <source>
        <dbReference type="PROSITE" id="PS50893"/>
    </source>
</evidence>
<dbReference type="GO" id="GO:0003677">
    <property type="term" value="F:DNA binding"/>
    <property type="evidence" value="ECO:0007669"/>
    <property type="project" value="InterPro"/>
</dbReference>
<accession>A0A017S090</accession>
<dbReference type="GO" id="GO:0005524">
    <property type="term" value="F:ATP binding"/>
    <property type="evidence" value="ECO:0007669"/>
    <property type="project" value="UniProtKB-KW"/>
</dbReference>
<dbReference type="InterPro" id="IPR017871">
    <property type="entry name" value="ABC_transporter-like_CS"/>
</dbReference>
<dbReference type="Gene3D" id="3.40.50.300">
    <property type="entry name" value="P-loop containing nucleotide triphosphate hydrolases"/>
    <property type="match status" value="2"/>
</dbReference>
<feature type="domain" description="ABC transporter" evidence="4">
    <location>
        <begin position="333"/>
        <end position="547"/>
    </location>
</feature>
<dbReference type="PANTHER" id="PTHR42855">
    <property type="entry name" value="ABC TRANSPORTER ATP-BINDING SUBUNIT"/>
    <property type="match status" value="1"/>
</dbReference>
<evidence type="ECO:0000313" key="6">
    <source>
        <dbReference type="Proteomes" id="UP000019681"/>
    </source>
</evidence>
<dbReference type="PROSITE" id="PS00211">
    <property type="entry name" value="ABC_TRANSPORTER_1"/>
    <property type="match status" value="2"/>
</dbReference>
<evidence type="ECO:0000313" key="5">
    <source>
        <dbReference type="EMBL" id="EYE89565.1"/>
    </source>
</evidence>
<evidence type="ECO:0000256" key="2">
    <source>
        <dbReference type="ARBA" id="ARBA00022840"/>
    </source>
</evidence>
<dbReference type="NCBIfam" id="NF000355">
    <property type="entry name" value="ribo_prot_ABC_F"/>
    <property type="match status" value="1"/>
</dbReference>
<reference evidence="5 6" key="1">
    <citation type="journal article" date="2014" name="Genome Announc.">
        <title>Draft Genome Sequence of Fervidicella metallireducens Strain AeBT, an Iron-Reducing Thermoanaerobe from the Great Artesian Basin.</title>
        <authorList>
            <person name="Patel B.K."/>
        </authorList>
    </citation>
    <scope>NUCLEOTIDE SEQUENCE [LARGE SCALE GENOMIC DNA]</scope>
    <source>
        <strain evidence="5 6">AeB</strain>
    </source>
</reference>
<comment type="caution">
    <text evidence="5">The sequence shown here is derived from an EMBL/GenBank/DDBJ whole genome shotgun (WGS) entry which is preliminary data.</text>
</comment>
<dbReference type="FunFam" id="3.40.50.300:FF:000309">
    <property type="entry name" value="ABC transporter ATP-binding protein"/>
    <property type="match status" value="1"/>
</dbReference>
<proteinExistence type="predicted"/>
<dbReference type="Proteomes" id="UP000019681">
    <property type="component" value="Unassembled WGS sequence"/>
</dbReference>
<dbReference type="RefSeq" id="WP_035377657.1">
    <property type="nucleotide sequence ID" value="NZ_AZQP01000003.1"/>
</dbReference>
<dbReference type="OrthoDB" id="9801441at2"/>
<dbReference type="GO" id="GO:0016887">
    <property type="term" value="F:ATP hydrolysis activity"/>
    <property type="evidence" value="ECO:0007669"/>
    <property type="project" value="InterPro"/>
</dbReference>
<dbReference type="SMART" id="SM00382">
    <property type="entry name" value="AAA"/>
    <property type="match status" value="2"/>
</dbReference>
<gene>
    <name evidence="5" type="ORF">Q428_01975</name>
</gene>
<keyword evidence="3" id="KW-0175">Coiled coil</keyword>
<keyword evidence="1" id="KW-0547">Nucleotide-binding</keyword>
<dbReference type="CDD" id="cd03221">
    <property type="entry name" value="ABCF_EF-3"/>
    <property type="match status" value="2"/>
</dbReference>
<dbReference type="SUPFAM" id="SSF52540">
    <property type="entry name" value="P-loop containing nucleoside triphosphate hydrolases"/>
    <property type="match status" value="2"/>
</dbReference>
<dbReference type="AlphaFoldDB" id="A0A017S090"/>
<sequence length="640" mass="74148">MYVLSLNKVSKSYGTDIILKDITFSINENEKVGLVGKNGAGKTTLFKILCGLLTPDTGDIFIAKEKRIGYLSQNLDLEDELTIFQETMKVYSHVKSLEARLRELEILMSTPEMLENEAEHNRLLKEYGHVQDEFERLNGYGCESFAKGVLVGLGIRPEDFNKEIKYLSGGQKTRVALSKLLLSNPEILLLDEPTNHLDLDAIYFLEGFLKDYKGTVILISHDRYFLDVITTKTLELTQGMIEEYNGNYTYFINERDKRYEQKLKEYELQQKEIERLEEIIERYRSFNREKSIKQAESKEKQLAKIERIDKPAVDTKAARINFEVKFKSGNDVLIAENLSKAFGENLLFENLSFMIRREEKVALIGENGKGKSTIFKIICGNLSPDSGLVKLGKNVYIGYYDQEQKDLSLNKTVLDELWDAYPDMTVTEIRNYLAAFLFTGDDVFKTIDKLSGGERARLSLLKLMLSKSNFLLLDEPTNHLDILSREALEKALSGYEGTLFVISHDRYFLNKVINRILELDENGLTEYLGNFQYYLDKKNASDDEIVINTTGKTKTEIKEERKKLRESQERKKQIQRDIKNIEKEIEETENEIKYLEEQMCLEEVYSNPEKSLEINKKILASKEKLEKLLERWEELIVLEE</sequence>
<protein>
    <submittedName>
        <fullName evidence="5">Thiamine ABC transporter substrate-binding protein</fullName>
    </submittedName>
</protein>
<feature type="coiled-coil region" evidence="3">
    <location>
        <begin position="557"/>
        <end position="635"/>
    </location>
</feature>
<organism evidence="5 6">
    <name type="scientific">Fervidicella metallireducens AeB</name>
    <dbReference type="NCBI Taxonomy" id="1403537"/>
    <lineage>
        <taxon>Bacteria</taxon>
        <taxon>Bacillati</taxon>
        <taxon>Bacillota</taxon>
        <taxon>Clostridia</taxon>
        <taxon>Eubacteriales</taxon>
        <taxon>Clostridiaceae</taxon>
        <taxon>Fervidicella</taxon>
    </lineage>
</organism>
<dbReference type="PROSITE" id="PS50893">
    <property type="entry name" value="ABC_TRANSPORTER_2"/>
    <property type="match status" value="2"/>
</dbReference>
<evidence type="ECO:0000256" key="1">
    <source>
        <dbReference type="ARBA" id="ARBA00022741"/>
    </source>
</evidence>
<dbReference type="PANTHER" id="PTHR42855:SF2">
    <property type="entry name" value="DRUG RESISTANCE ABC TRANSPORTER,ATP-BINDING PROTEIN"/>
    <property type="match status" value="1"/>
</dbReference>
<keyword evidence="6" id="KW-1185">Reference proteome</keyword>
<dbReference type="InterPro" id="IPR032524">
    <property type="entry name" value="ABC_tran_C"/>
</dbReference>
<name>A0A017S090_9CLOT</name>
<dbReference type="InterPro" id="IPR032781">
    <property type="entry name" value="ABC_tran_Xtn"/>
</dbReference>
<dbReference type="InterPro" id="IPR027417">
    <property type="entry name" value="P-loop_NTPase"/>
</dbReference>